<evidence type="ECO:0008006" key="3">
    <source>
        <dbReference type="Google" id="ProtNLM"/>
    </source>
</evidence>
<organism evidence="1 2">
    <name type="scientific">Ancylomarina longa</name>
    <dbReference type="NCBI Taxonomy" id="2487017"/>
    <lineage>
        <taxon>Bacteria</taxon>
        <taxon>Pseudomonadati</taxon>
        <taxon>Bacteroidota</taxon>
        <taxon>Bacteroidia</taxon>
        <taxon>Marinilabiliales</taxon>
        <taxon>Marinifilaceae</taxon>
        <taxon>Ancylomarina</taxon>
    </lineage>
</organism>
<dbReference type="SUPFAM" id="SSF47413">
    <property type="entry name" value="lambda repressor-like DNA-binding domains"/>
    <property type="match status" value="1"/>
</dbReference>
<reference evidence="1 2" key="1">
    <citation type="submission" date="2018-11" db="EMBL/GenBank/DDBJ databases">
        <title>Parancylomarina longa gen. nov., sp. nov., isolated from sediments of southern Okinawa.</title>
        <authorList>
            <person name="Fu T."/>
        </authorList>
    </citation>
    <scope>NUCLEOTIDE SEQUENCE [LARGE SCALE GENOMIC DNA]</scope>
    <source>
        <strain evidence="1 2">T3-2 S1-C</strain>
    </source>
</reference>
<protein>
    <recommendedName>
        <fullName evidence="3">XRE family transcriptional regulator</fullName>
    </recommendedName>
</protein>
<evidence type="ECO:0000313" key="1">
    <source>
        <dbReference type="EMBL" id="RUT77745.1"/>
    </source>
</evidence>
<dbReference type="OrthoDB" id="1122253at2"/>
<dbReference type="InterPro" id="IPR010982">
    <property type="entry name" value="Lambda_DNA-bd_dom_sf"/>
</dbReference>
<dbReference type="AlphaFoldDB" id="A0A434ATJ3"/>
<dbReference type="Proteomes" id="UP000282985">
    <property type="component" value="Unassembled WGS sequence"/>
</dbReference>
<evidence type="ECO:0000313" key="2">
    <source>
        <dbReference type="Proteomes" id="UP000282985"/>
    </source>
</evidence>
<dbReference type="Gene3D" id="1.10.10.60">
    <property type="entry name" value="Homeodomain-like"/>
    <property type="match status" value="1"/>
</dbReference>
<gene>
    <name evidence="1" type="ORF">DLK05_11805</name>
</gene>
<comment type="caution">
    <text evidence="1">The sequence shown here is derived from an EMBL/GenBank/DDBJ whole genome shotgun (WGS) entry which is preliminary data.</text>
</comment>
<dbReference type="RefSeq" id="WP_127344175.1">
    <property type="nucleotide sequence ID" value="NZ_RJJX01000016.1"/>
</dbReference>
<name>A0A434ATJ3_9BACT</name>
<sequence>MIPQEKTPRPINELILSEMNKQGLSASDLAKKLQISMNSMYHILKSPTLQIHRLIDISWALQLNFFKIIADEINIQNPLDPEKEALKVENKTLKEVIKLLGKE</sequence>
<dbReference type="EMBL" id="RJJX01000016">
    <property type="protein sequence ID" value="RUT77745.1"/>
    <property type="molecule type" value="Genomic_DNA"/>
</dbReference>
<keyword evidence="2" id="KW-1185">Reference proteome</keyword>
<dbReference type="GO" id="GO:0003677">
    <property type="term" value="F:DNA binding"/>
    <property type="evidence" value="ECO:0007669"/>
    <property type="project" value="InterPro"/>
</dbReference>
<accession>A0A434ATJ3</accession>
<proteinExistence type="predicted"/>